<feature type="compositionally biased region" description="Basic and acidic residues" evidence="1">
    <location>
        <begin position="60"/>
        <end position="72"/>
    </location>
</feature>
<feature type="compositionally biased region" description="Basic and acidic residues" evidence="1">
    <location>
        <begin position="94"/>
        <end position="175"/>
    </location>
</feature>
<sequence length="195" mass="20264">MKFSFSCAVLAVALASAAMAAPLPAGPAADVLFERGTLVKGPTIDADGKVTPGSITQVDGPDRVEAPEDHQKPPSPPTMSILPVASATPSPPPKPEEPAPKPVAKTKEEKEQLEKKLKQAAKEQLKVATQKADENAHKADAKADEKAHKADAKAEKEHKDAKHDKADEAEPDAAHVEGGNRGPNGGAATLFTPDA</sequence>
<evidence type="ECO:0000313" key="3">
    <source>
        <dbReference type="EMBL" id="PWN99602.1"/>
    </source>
</evidence>
<keyword evidence="4" id="KW-1185">Reference proteome</keyword>
<evidence type="ECO:0000256" key="1">
    <source>
        <dbReference type="SAM" id="MobiDB-lite"/>
    </source>
</evidence>
<dbReference type="Proteomes" id="UP000245946">
    <property type="component" value="Unassembled WGS sequence"/>
</dbReference>
<dbReference type="AlphaFoldDB" id="A0A316ZFB6"/>
<name>A0A316ZFB6_9BASI</name>
<dbReference type="RefSeq" id="XP_025599881.1">
    <property type="nucleotide sequence ID" value="XM_025743970.1"/>
</dbReference>
<organism evidence="3 4">
    <name type="scientific">Tilletiopsis washingtonensis</name>
    <dbReference type="NCBI Taxonomy" id="58919"/>
    <lineage>
        <taxon>Eukaryota</taxon>
        <taxon>Fungi</taxon>
        <taxon>Dikarya</taxon>
        <taxon>Basidiomycota</taxon>
        <taxon>Ustilaginomycotina</taxon>
        <taxon>Exobasidiomycetes</taxon>
        <taxon>Entylomatales</taxon>
        <taxon>Entylomatales incertae sedis</taxon>
        <taxon>Tilletiopsis</taxon>
    </lineage>
</organism>
<evidence type="ECO:0000256" key="2">
    <source>
        <dbReference type="SAM" id="SignalP"/>
    </source>
</evidence>
<gene>
    <name evidence="3" type="ORF">FA09DRAFT_337119</name>
</gene>
<dbReference type="GeneID" id="37271514"/>
<protein>
    <submittedName>
        <fullName evidence="3">Uncharacterized protein</fullName>
    </submittedName>
</protein>
<evidence type="ECO:0000313" key="4">
    <source>
        <dbReference type="Proteomes" id="UP000245946"/>
    </source>
</evidence>
<dbReference type="EMBL" id="KZ819287">
    <property type="protein sequence ID" value="PWN99602.1"/>
    <property type="molecule type" value="Genomic_DNA"/>
</dbReference>
<feature type="region of interest" description="Disordered" evidence="1">
    <location>
        <begin position="41"/>
        <end position="195"/>
    </location>
</feature>
<proteinExistence type="predicted"/>
<dbReference type="OrthoDB" id="10299886at2759"/>
<feature type="chain" id="PRO_5016401675" evidence="2">
    <location>
        <begin position="21"/>
        <end position="195"/>
    </location>
</feature>
<keyword evidence="2" id="KW-0732">Signal</keyword>
<reference evidence="3 4" key="1">
    <citation type="journal article" date="2018" name="Mol. Biol. Evol.">
        <title>Broad Genomic Sampling Reveals a Smut Pathogenic Ancestry of the Fungal Clade Ustilaginomycotina.</title>
        <authorList>
            <person name="Kijpornyongpan T."/>
            <person name="Mondo S.J."/>
            <person name="Barry K."/>
            <person name="Sandor L."/>
            <person name="Lee J."/>
            <person name="Lipzen A."/>
            <person name="Pangilinan J."/>
            <person name="LaButti K."/>
            <person name="Hainaut M."/>
            <person name="Henrissat B."/>
            <person name="Grigoriev I.V."/>
            <person name="Spatafora J.W."/>
            <person name="Aime M.C."/>
        </authorList>
    </citation>
    <scope>NUCLEOTIDE SEQUENCE [LARGE SCALE GENOMIC DNA]</scope>
    <source>
        <strain evidence="3 4">MCA 4186</strain>
    </source>
</reference>
<feature type="signal peptide" evidence="2">
    <location>
        <begin position="1"/>
        <end position="20"/>
    </location>
</feature>
<accession>A0A316ZFB6</accession>